<evidence type="ECO:0000313" key="2">
    <source>
        <dbReference type="Proteomes" id="UP001154282"/>
    </source>
</evidence>
<accession>A0AAV0NUS7</accession>
<protein>
    <submittedName>
        <fullName evidence="1">Uncharacterized protein</fullName>
    </submittedName>
</protein>
<gene>
    <name evidence="1" type="ORF">LITE_LOCUS35229</name>
</gene>
<comment type="caution">
    <text evidence="1">The sequence shown here is derived from an EMBL/GenBank/DDBJ whole genome shotgun (WGS) entry which is preliminary data.</text>
</comment>
<dbReference type="Proteomes" id="UP001154282">
    <property type="component" value="Unassembled WGS sequence"/>
</dbReference>
<name>A0AAV0NUS7_9ROSI</name>
<dbReference type="AlphaFoldDB" id="A0AAV0NUS7"/>
<evidence type="ECO:0000313" key="1">
    <source>
        <dbReference type="EMBL" id="CAI0462120.1"/>
    </source>
</evidence>
<keyword evidence="2" id="KW-1185">Reference proteome</keyword>
<reference evidence="1" key="1">
    <citation type="submission" date="2022-08" db="EMBL/GenBank/DDBJ databases">
        <authorList>
            <person name="Gutierrez-Valencia J."/>
        </authorList>
    </citation>
    <scope>NUCLEOTIDE SEQUENCE</scope>
</reference>
<organism evidence="1 2">
    <name type="scientific">Linum tenue</name>
    <dbReference type="NCBI Taxonomy" id="586396"/>
    <lineage>
        <taxon>Eukaryota</taxon>
        <taxon>Viridiplantae</taxon>
        <taxon>Streptophyta</taxon>
        <taxon>Embryophyta</taxon>
        <taxon>Tracheophyta</taxon>
        <taxon>Spermatophyta</taxon>
        <taxon>Magnoliopsida</taxon>
        <taxon>eudicotyledons</taxon>
        <taxon>Gunneridae</taxon>
        <taxon>Pentapetalae</taxon>
        <taxon>rosids</taxon>
        <taxon>fabids</taxon>
        <taxon>Malpighiales</taxon>
        <taxon>Linaceae</taxon>
        <taxon>Linum</taxon>
    </lineage>
</organism>
<dbReference type="EMBL" id="CAMGYJ010000008">
    <property type="protein sequence ID" value="CAI0462120.1"/>
    <property type="molecule type" value="Genomic_DNA"/>
</dbReference>
<proteinExistence type="predicted"/>
<sequence length="73" mass="8077">MVEYLFGNLEQRQRGTMSFGCFICSLDPGLNQFEASRAAQFNAHCSVCGKCGQIFRCKGASWSGCWSSSLPRD</sequence>